<dbReference type="Gene3D" id="2.130.10.10">
    <property type="entry name" value="YVTN repeat-like/Quinoprotein amine dehydrogenase"/>
    <property type="match status" value="1"/>
</dbReference>
<dbReference type="PATRIC" id="fig|1423.173.peg.3517"/>
<comment type="caution">
    <text evidence="1">The sequence shown here is derived from an EMBL/GenBank/DDBJ whole genome shotgun (WGS) entry which is preliminary data.</text>
</comment>
<dbReference type="InterPro" id="IPR015943">
    <property type="entry name" value="WD40/YVTN_repeat-like_dom_sf"/>
</dbReference>
<reference evidence="1 2" key="1">
    <citation type="submission" date="2014-12" db="EMBL/GenBank/DDBJ databases">
        <title>Comparative genome analysis of Bacillus coagulans HM-08, Clostridium butyricum HM-68, Bacillus subtilis HM-66 and Bacillus licheniformis BL-09.</title>
        <authorList>
            <person name="Zhang H."/>
        </authorList>
    </citation>
    <scope>NUCLEOTIDE SEQUENCE [LARGE SCALE GENOMIC DNA]</scope>
    <source>
        <strain evidence="1 2">HM-66</strain>
    </source>
</reference>
<dbReference type="EMBL" id="JXBC01000006">
    <property type="protein sequence ID" value="KIU10069.1"/>
    <property type="molecule type" value="Genomic_DNA"/>
</dbReference>
<dbReference type="SUPFAM" id="SSF50998">
    <property type="entry name" value="Quinoprotein alcohol dehydrogenase-like"/>
    <property type="match status" value="1"/>
</dbReference>
<evidence type="ECO:0000313" key="2">
    <source>
        <dbReference type="Proteomes" id="UP000032247"/>
    </source>
</evidence>
<proteinExistence type="predicted"/>
<dbReference type="AlphaFoldDB" id="A0A0D1JCI5"/>
<evidence type="ECO:0000313" key="1">
    <source>
        <dbReference type="EMBL" id="KIU10069.1"/>
    </source>
</evidence>
<gene>
    <name evidence="1" type="ORF">SC09_Contig28orf00238</name>
</gene>
<sequence>MKKWMITIAMLILAGIALFVFISPLKSHKTVSQQDLRNPDFLDDKEVLLYFSSSADQDAFGGGKSYALFISQDGTLSSFKMKGLELGSAEVHGDSVMLEDKNTIYTIKNGLRSHKRTYQHTGDSAGFLQNTDGFYTLYNSGYDKKKEGYRSELYRQMDGEWKKDVIPYYIRASGFHDGAIYALVPTADEKGYQLLQIQADQRKLTYHKITEWQYREGASVESQLAVDDQAVYVMVRGQKAHNLYQMVKINKKSGKVELHDIAEYKNDEQTIYSSMPFSFKNSFFPYDGNLYFIDGFGKVHKTDAKTGKTNIAFTLSQDKMKADFKEITQKGSSLYFFTYTYNKPAYIEQYSLKTGKKMKEKEIGKVKDVVTPKSHLKLYDVEVMKGF</sequence>
<name>A0A0D1JCI5_BACIU</name>
<organism evidence="1 2">
    <name type="scientific">Bacillus subtilis</name>
    <dbReference type="NCBI Taxonomy" id="1423"/>
    <lineage>
        <taxon>Bacteria</taxon>
        <taxon>Bacillati</taxon>
        <taxon>Bacillota</taxon>
        <taxon>Bacilli</taxon>
        <taxon>Bacillales</taxon>
        <taxon>Bacillaceae</taxon>
        <taxon>Bacillus</taxon>
    </lineage>
</organism>
<dbReference type="Proteomes" id="UP000032247">
    <property type="component" value="Unassembled WGS sequence"/>
</dbReference>
<protein>
    <recommendedName>
        <fullName evidence="3">DUF5050 domain-containing protein</fullName>
    </recommendedName>
</protein>
<evidence type="ECO:0008006" key="3">
    <source>
        <dbReference type="Google" id="ProtNLM"/>
    </source>
</evidence>
<dbReference type="InterPro" id="IPR011047">
    <property type="entry name" value="Quinoprotein_ADH-like_sf"/>
</dbReference>
<accession>A0A0D1JCI5</accession>